<dbReference type="CDD" id="cd03424">
    <property type="entry name" value="NUDIX_ADPRase_Nudt5_UGPPase_Nudt14"/>
    <property type="match status" value="1"/>
</dbReference>
<comment type="cofactor">
    <cofactor evidence="1">
        <name>Mg(2+)</name>
        <dbReference type="ChEBI" id="CHEBI:18420"/>
    </cofactor>
</comment>
<dbReference type="Gene3D" id="3.90.79.10">
    <property type="entry name" value="Nucleoside Triphosphate Pyrophosphohydrolase"/>
    <property type="match status" value="1"/>
</dbReference>
<dbReference type="AlphaFoldDB" id="D2EFB4"/>
<organism evidence="4 5">
    <name type="scientific">Candidatus Parvarchaeum acidiphilum ARMAN-4</name>
    <dbReference type="NCBI Taxonomy" id="662760"/>
    <lineage>
        <taxon>Archaea</taxon>
        <taxon>Candidatus Parvarchaeota</taxon>
        <taxon>Candidatus Parvarchaeum</taxon>
    </lineage>
</organism>
<dbReference type="PRINTS" id="PR00502">
    <property type="entry name" value="NUDIXFAMILY"/>
</dbReference>
<evidence type="ECO:0000256" key="2">
    <source>
        <dbReference type="ARBA" id="ARBA00022801"/>
    </source>
</evidence>
<evidence type="ECO:0000259" key="3">
    <source>
        <dbReference type="PROSITE" id="PS51462"/>
    </source>
</evidence>
<dbReference type="Pfam" id="PF00293">
    <property type="entry name" value="NUDIX"/>
    <property type="match status" value="1"/>
</dbReference>
<dbReference type="PROSITE" id="PS51462">
    <property type="entry name" value="NUDIX"/>
    <property type="match status" value="1"/>
</dbReference>
<dbReference type="GO" id="GO:0016462">
    <property type="term" value="F:pyrophosphatase activity"/>
    <property type="evidence" value="ECO:0007669"/>
    <property type="project" value="UniProtKB-ARBA"/>
</dbReference>
<evidence type="ECO:0000256" key="1">
    <source>
        <dbReference type="ARBA" id="ARBA00001946"/>
    </source>
</evidence>
<gene>
    <name evidence="4" type="ORF">BJBARM4_0432</name>
</gene>
<protein>
    <submittedName>
        <fullName evidence="4">NUDIX hydrolase</fullName>
    </submittedName>
</protein>
<dbReference type="GO" id="GO:0006753">
    <property type="term" value="P:nucleoside phosphate metabolic process"/>
    <property type="evidence" value="ECO:0007669"/>
    <property type="project" value="TreeGrafter"/>
</dbReference>
<evidence type="ECO:0000313" key="5">
    <source>
        <dbReference type="Proteomes" id="UP000009375"/>
    </source>
</evidence>
<sequence>MGEVKYRSPFNTLRIEEGYSDVRGKRFKNFRIIKSDAVVIIPFLDKNTIIMERQFRFAVNKKILELPAGSIDKGESRENAVKRELTEETGYYPKRIRFMFKTWNNPALMDYFEYYYVAYDLIKKERSLDENEVITPIKMKLHDAIKNVYKGKIKDTKTMLALLFYDHLIKNKDRVV</sequence>
<dbReference type="PANTHER" id="PTHR11839">
    <property type="entry name" value="UDP/ADP-SUGAR PYROPHOSPHATASE"/>
    <property type="match status" value="1"/>
</dbReference>
<accession>D2EFB4</accession>
<dbReference type="SUPFAM" id="SSF55811">
    <property type="entry name" value="Nudix"/>
    <property type="match status" value="1"/>
</dbReference>
<dbReference type="GO" id="GO:0019693">
    <property type="term" value="P:ribose phosphate metabolic process"/>
    <property type="evidence" value="ECO:0007669"/>
    <property type="project" value="TreeGrafter"/>
</dbReference>
<dbReference type="InterPro" id="IPR020084">
    <property type="entry name" value="NUDIX_hydrolase_CS"/>
</dbReference>
<keyword evidence="2 4" id="KW-0378">Hydrolase</keyword>
<reference evidence="4 5" key="1">
    <citation type="journal article" date="2010" name="Proc. Natl. Acad. Sci. U.S.A.">
        <title>Enigmatic, ultrasmall, uncultivated Archaea.</title>
        <authorList>
            <person name="Baker B.J."/>
            <person name="Comolli L.R."/>
            <person name="Dick G.J."/>
            <person name="Hauser L.J."/>
            <person name="Hyatt D."/>
            <person name="Dill B.D."/>
            <person name="Land M.L."/>
            <person name="Verberkmoes N.C."/>
            <person name="Hettich R.L."/>
            <person name="Banfield J.F."/>
        </authorList>
    </citation>
    <scope>NUCLEOTIDE SEQUENCE [LARGE SCALE GENOMIC DNA]</scope>
</reference>
<dbReference type="InterPro" id="IPR020476">
    <property type="entry name" value="Nudix_hydrolase"/>
</dbReference>
<dbReference type="PROSITE" id="PS00893">
    <property type="entry name" value="NUDIX_BOX"/>
    <property type="match status" value="1"/>
</dbReference>
<feature type="domain" description="Nudix hydrolase" evidence="3">
    <location>
        <begin position="33"/>
        <end position="161"/>
    </location>
</feature>
<dbReference type="InterPro" id="IPR000086">
    <property type="entry name" value="NUDIX_hydrolase_dom"/>
</dbReference>
<dbReference type="Proteomes" id="UP000009375">
    <property type="component" value="Unassembled WGS sequence"/>
</dbReference>
<proteinExistence type="predicted"/>
<evidence type="ECO:0000313" key="4">
    <source>
        <dbReference type="EMBL" id="EEZ92919.1"/>
    </source>
</evidence>
<dbReference type="EMBL" id="GG730045">
    <property type="protein sequence ID" value="EEZ92919.1"/>
    <property type="molecule type" value="Genomic_DNA"/>
</dbReference>
<dbReference type="InterPro" id="IPR015797">
    <property type="entry name" value="NUDIX_hydrolase-like_dom_sf"/>
</dbReference>
<name>D2EFB4_PARA4</name>
<dbReference type="PANTHER" id="PTHR11839:SF18">
    <property type="entry name" value="NUDIX HYDROLASE DOMAIN-CONTAINING PROTEIN"/>
    <property type="match status" value="1"/>
</dbReference>